<name>A0ABQ9TWG5_SAGOE</name>
<organism evidence="2 3">
    <name type="scientific">Saguinus oedipus</name>
    <name type="common">Cotton-top tamarin</name>
    <name type="synonym">Oedipomidas oedipus</name>
    <dbReference type="NCBI Taxonomy" id="9490"/>
    <lineage>
        <taxon>Eukaryota</taxon>
        <taxon>Metazoa</taxon>
        <taxon>Chordata</taxon>
        <taxon>Craniata</taxon>
        <taxon>Vertebrata</taxon>
        <taxon>Euteleostomi</taxon>
        <taxon>Mammalia</taxon>
        <taxon>Eutheria</taxon>
        <taxon>Euarchontoglires</taxon>
        <taxon>Primates</taxon>
        <taxon>Haplorrhini</taxon>
        <taxon>Platyrrhini</taxon>
        <taxon>Cebidae</taxon>
        <taxon>Callitrichinae</taxon>
        <taxon>Saguinus</taxon>
    </lineage>
</organism>
<evidence type="ECO:0000313" key="3">
    <source>
        <dbReference type="Proteomes" id="UP001266305"/>
    </source>
</evidence>
<evidence type="ECO:0000313" key="2">
    <source>
        <dbReference type="EMBL" id="KAK2088830.1"/>
    </source>
</evidence>
<gene>
    <name evidence="2" type="ORF">P7K49_034737</name>
</gene>
<keyword evidence="3" id="KW-1185">Reference proteome</keyword>
<accession>A0ABQ9TWG5</accession>
<feature type="region of interest" description="Disordered" evidence="1">
    <location>
        <begin position="45"/>
        <end position="88"/>
    </location>
</feature>
<dbReference type="EMBL" id="JASSZA010000019">
    <property type="protein sequence ID" value="KAK2088830.1"/>
    <property type="molecule type" value="Genomic_DNA"/>
</dbReference>
<reference evidence="2 3" key="1">
    <citation type="submission" date="2023-05" db="EMBL/GenBank/DDBJ databases">
        <title>B98-5 Cell Line De Novo Hybrid Assembly: An Optical Mapping Approach.</title>
        <authorList>
            <person name="Kananen K."/>
            <person name="Auerbach J.A."/>
            <person name="Kautto E."/>
            <person name="Blachly J.S."/>
        </authorList>
    </citation>
    <scope>NUCLEOTIDE SEQUENCE [LARGE SCALE GENOMIC DNA]</scope>
    <source>
        <strain evidence="2">B95-8</strain>
        <tissue evidence="2">Cell line</tissue>
    </source>
</reference>
<sequence>MDFDDSLLWLCSDVKQGAGHQPLFMVLQVQGQVLTPGTKCNPHCGRSPYHETEACGRPQIPASSRESNAERSQSDPLPESSSSEYSRSCDTLEVEIPMLQKYFKNQELVDENEDNVIKN</sequence>
<comment type="caution">
    <text evidence="2">The sequence shown here is derived from an EMBL/GenBank/DDBJ whole genome shotgun (WGS) entry which is preliminary data.</text>
</comment>
<feature type="compositionally biased region" description="Low complexity" evidence="1">
    <location>
        <begin position="74"/>
        <end position="88"/>
    </location>
</feature>
<dbReference type="Proteomes" id="UP001266305">
    <property type="component" value="Unassembled WGS sequence"/>
</dbReference>
<protein>
    <submittedName>
        <fullName evidence="2">Uncharacterized protein</fullName>
    </submittedName>
</protein>
<proteinExistence type="predicted"/>
<evidence type="ECO:0000256" key="1">
    <source>
        <dbReference type="SAM" id="MobiDB-lite"/>
    </source>
</evidence>